<accession>A0A2T8KTC3</accession>
<sequence length="131" mass="14593">MLPDRPLKKLCEHCTFDLLVQGDTDDKGKLRRTEWRQSASCAATLMSPSASSVLFSFESCDGMQEPSRAVPLCLRIQALDIRLWLFDRPGPIRARCNFALSCGTGVTTDFCGARIGILAWTHNVTPFISRE</sequence>
<proteinExistence type="predicted"/>
<dbReference type="Proteomes" id="UP000243499">
    <property type="component" value="Chromosome 2"/>
</dbReference>
<protein>
    <submittedName>
        <fullName evidence="1">Uncharacterized protein</fullName>
    </submittedName>
</protein>
<dbReference type="EMBL" id="CM008047">
    <property type="protein sequence ID" value="PVH65416.1"/>
    <property type="molecule type" value="Genomic_DNA"/>
</dbReference>
<name>A0A2T8KTC3_9POAL</name>
<dbReference type="AlphaFoldDB" id="A0A2T8KTC3"/>
<gene>
    <name evidence="1" type="ORF">PAHAL_2G487500</name>
</gene>
<evidence type="ECO:0000313" key="1">
    <source>
        <dbReference type="EMBL" id="PVH65416.1"/>
    </source>
</evidence>
<organism evidence="1">
    <name type="scientific">Panicum hallii</name>
    <dbReference type="NCBI Taxonomy" id="206008"/>
    <lineage>
        <taxon>Eukaryota</taxon>
        <taxon>Viridiplantae</taxon>
        <taxon>Streptophyta</taxon>
        <taxon>Embryophyta</taxon>
        <taxon>Tracheophyta</taxon>
        <taxon>Spermatophyta</taxon>
        <taxon>Magnoliopsida</taxon>
        <taxon>Liliopsida</taxon>
        <taxon>Poales</taxon>
        <taxon>Poaceae</taxon>
        <taxon>PACMAD clade</taxon>
        <taxon>Panicoideae</taxon>
        <taxon>Panicodae</taxon>
        <taxon>Paniceae</taxon>
        <taxon>Panicinae</taxon>
        <taxon>Panicum</taxon>
        <taxon>Panicum sect. Panicum</taxon>
    </lineage>
</organism>
<reference evidence="1" key="1">
    <citation type="submission" date="2018-04" db="EMBL/GenBank/DDBJ databases">
        <title>WGS assembly of Panicum hallii.</title>
        <authorList>
            <person name="Lovell J."/>
            <person name="Jenkins J."/>
            <person name="Lowry D."/>
            <person name="Mamidi S."/>
            <person name="Sreedasyam A."/>
            <person name="Weng X."/>
            <person name="Barry K."/>
            <person name="Bonette J."/>
            <person name="Campitelli B."/>
            <person name="Daum C."/>
            <person name="Gordon S."/>
            <person name="Gould B."/>
            <person name="Lipzen A."/>
            <person name="Macqueen A."/>
            <person name="Palacio-Mejia J."/>
            <person name="Plott C."/>
            <person name="Shakirov E."/>
            <person name="Shu S."/>
            <person name="Yoshinaga Y."/>
            <person name="Zane M."/>
            <person name="Rokhsar D."/>
            <person name="Grimwood J."/>
            <person name="Schmutz J."/>
            <person name="Juenger T."/>
        </authorList>
    </citation>
    <scope>NUCLEOTIDE SEQUENCE [LARGE SCALE GENOMIC DNA]</scope>
    <source>
        <strain evidence="1">FIL2</strain>
    </source>
</reference>
<dbReference type="Gramene" id="PVH65416">
    <property type="protein sequence ID" value="PVH65416"/>
    <property type="gene ID" value="PAHAL_2G487500"/>
</dbReference>